<dbReference type="InterPro" id="IPR004843">
    <property type="entry name" value="Calcineurin-like_PHP"/>
</dbReference>
<name>A0A1Q9CUJ8_SYMMI</name>
<evidence type="ECO:0000256" key="6">
    <source>
        <dbReference type="ARBA" id="ARBA00047761"/>
    </source>
</evidence>
<comment type="caution">
    <text evidence="10">The sequence shown here is derived from an EMBL/GenBank/DDBJ whole genome shotgun (WGS) entry which is preliminary data.</text>
</comment>
<dbReference type="OrthoDB" id="412814at2759"/>
<dbReference type="Proteomes" id="UP000186817">
    <property type="component" value="Unassembled WGS sequence"/>
</dbReference>
<dbReference type="InterPro" id="IPR029052">
    <property type="entry name" value="Metallo-depent_PP-like"/>
</dbReference>
<protein>
    <recommendedName>
        <fullName evidence="8">Serine/threonine-protein phosphatase</fullName>
        <ecNumber evidence="8">3.1.3.16</ecNumber>
    </recommendedName>
</protein>
<dbReference type="GO" id="GO:0005634">
    <property type="term" value="C:nucleus"/>
    <property type="evidence" value="ECO:0007669"/>
    <property type="project" value="TreeGrafter"/>
</dbReference>
<dbReference type="Gene3D" id="2.60.120.590">
    <property type="entry name" value="Alpha-ketoglutarate-dependent dioxygenase AlkB-like"/>
    <property type="match status" value="1"/>
</dbReference>
<dbReference type="SMART" id="SM00156">
    <property type="entry name" value="PP2Ac"/>
    <property type="match status" value="1"/>
</dbReference>
<dbReference type="PANTHER" id="PTHR11668">
    <property type="entry name" value="SERINE/THREONINE PROTEIN PHOSPHATASE"/>
    <property type="match status" value="1"/>
</dbReference>
<comment type="cofactor">
    <cofactor evidence="1">
        <name>Mn(2+)</name>
        <dbReference type="ChEBI" id="CHEBI:29035"/>
    </cofactor>
</comment>
<dbReference type="EC" id="3.1.3.16" evidence="8"/>
<keyword evidence="4" id="KW-0904">Protein phosphatase</keyword>
<dbReference type="InterPro" id="IPR006186">
    <property type="entry name" value="Ser/Thr-sp_prot-phosphatase"/>
</dbReference>
<keyword evidence="11" id="KW-1185">Reference proteome</keyword>
<proteinExistence type="inferred from homology"/>
<evidence type="ECO:0000256" key="5">
    <source>
        <dbReference type="ARBA" id="ARBA00023211"/>
    </source>
</evidence>
<comment type="catalytic activity">
    <reaction evidence="7 8">
        <text>O-phospho-L-threonyl-[protein] + H2O = L-threonyl-[protein] + phosphate</text>
        <dbReference type="Rhea" id="RHEA:47004"/>
        <dbReference type="Rhea" id="RHEA-COMP:11060"/>
        <dbReference type="Rhea" id="RHEA-COMP:11605"/>
        <dbReference type="ChEBI" id="CHEBI:15377"/>
        <dbReference type="ChEBI" id="CHEBI:30013"/>
        <dbReference type="ChEBI" id="CHEBI:43474"/>
        <dbReference type="ChEBI" id="CHEBI:61977"/>
        <dbReference type="EC" id="3.1.3.16"/>
    </reaction>
</comment>
<dbReference type="PROSITE" id="PS00125">
    <property type="entry name" value="SER_THR_PHOSPHATASE"/>
    <property type="match status" value="1"/>
</dbReference>
<dbReference type="GO" id="GO:0004722">
    <property type="term" value="F:protein serine/threonine phosphatase activity"/>
    <property type="evidence" value="ECO:0007669"/>
    <property type="project" value="UniProtKB-EC"/>
</dbReference>
<evidence type="ECO:0000256" key="8">
    <source>
        <dbReference type="RuleBase" id="RU004273"/>
    </source>
</evidence>
<sequence length="929" mass="104242">MPSNLNEALARLHSILEVLPKGWRRTAIEGLSKQLRHELIEFVEAKKRAAMLKQEQAPLGEKELDDIIAYMLEGKGHGPTAKVKLPTESEVRSICNVAKETFLAQNCLLELEAPLSIVGDVHGQYADLLRLFEYTGFPPNTNYLFLGDYVDRGKQSLEVIILLLVYKIKHPENFFMLRGNHECASITRIYGFYDDCKRRYNIKMWKLFCEVFNTLPFAALIDEKIFCVHGGLSPELTDLRQINRIARPTDVPDTGMVCDFLWADPQADLKGWAENDRGVSFTFGPDVVAGFLRQHDLDLVVRAHQVVEDGYEFFAKRQLITIFSAPNYCGEFDNAGAVMTVDETLMCSFKGTKKHQLRHVGPAAKASAVKPSVKPGSVWTSRRASAQHHRARCQIGGVLVRSSSVRCREQAEVLLQRLRAAMSEVPEALEHRLPAAAAALSKSCTVSFVVTLDARRWIGRSLESPTLHSLAETLSWRRRAAEAEAGGWPRVKALWMEWMQTTSAQPRAFQRSRRSAREVHRLVAAGDVCFSGKAAKKRARQEASDRRLARRLRSAVTTAEALLSRAMVPKRSSKSSTRTCEVSNSRKRAVVASDLTEMRMLVGNRREQRQTPGFSHVHCWGWNTGVGESMSPTALWQDFGVKRAHYSRATQKLVLTGSPSALRPGTADDLQRVRNMKGDVITEAENPGLRVEPNFLDESEEEALARELRAVVEAHGFCFEEEKISVSVVDAAGQLQEDYGKNRSRRVTGRPESRGAQKGIVAPWGYGADLDVKKLPPLIGKLVQRLQEERGYKLGPLRDCTINHRTDSFFMIHPHVDPVADGPHVFLLGILSGAVLTFTPSDAQPRNGLETESKSWTDRDLDLLIRRRSLVVFSGPARYDWKHGIRAGFQLQSPELEGKTICDFWGSMKYILPRRPERFSVVLAFADPV</sequence>
<dbReference type="GO" id="GO:0005737">
    <property type="term" value="C:cytoplasm"/>
    <property type="evidence" value="ECO:0007669"/>
    <property type="project" value="TreeGrafter"/>
</dbReference>
<comment type="catalytic activity">
    <reaction evidence="6">
        <text>O-phospho-L-seryl-[protein] + H2O = L-seryl-[protein] + phosphate</text>
        <dbReference type="Rhea" id="RHEA:20629"/>
        <dbReference type="Rhea" id="RHEA-COMP:9863"/>
        <dbReference type="Rhea" id="RHEA-COMP:11604"/>
        <dbReference type="ChEBI" id="CHEBI:15377"/>
        <dbReference type="ChEBI" id="CHEBI:29999"/>
        <dbReference type="ChEBI" id="CHEBI:43474"/>
        <dbReference type="ChEBI" id="CHEBI:83421"/>
        <dbReference type="EC" id="3.1.3.16"/>
    </reaction>
</comment>
<gene>
    <name evidence="10" type="primary">gsp-2</name>
    <name evidence="10" type="ORF">AK812_SmicGene32276</name>
</gene>
<evidence type="ECO:0000256" key="3">
    <source>
        <dbReference type="ARBA" id="ARBA00022801"/>
    </source>
</evidence>
<keyword evidence="5" id="KW-0464">Manganese</keyword>
<dbReference type="PRINTS" id="PR00114">
    <property type="entry name" value="STPHPHTASE"/>
</dbReference>
<comment type="similarity">
    <text evidence="8">Belongs to the PPP phosphatase family.</text>
</comment>
<evidence type="ECO:0000313" key="11">
    <source>
        <dbReference type="Proteomes" id="UP000186817"/>
    </source>
</evidence>
<keyword evidence="3 8" id="KW-0378">Hydrolase</keyword>
<reference evidence="10 11" key="1">
    <citation type="submission" date="2016-02" db="EMBL/GenBank/DDBJ databases">
        <title>Genome analysis of coral dinoflagellate symbionts highlights evolutionary adaptations to a symbiotic lifestyle.</title>
        <authorList>
            <person name="Aranda M."/>
            <person name="Li Y."/>
            <person name="Liew Y.J."/>
            <person name="Baumgarten S."/>
            <person name="Simakov O."/>
            <person name="Wilson M."/>
            <person name="Piel J."/>
            <person name="Ashoor H."/>
            <person name="Bougouffa S."/>
            <person name="Bajic V.B."/>
            <person name="Ryu T."/>
            <person name="Ravasi T."/>
            <person name="Bayer T."/>
            <person name="Micklem G."/>
            <person name="Kim H."/>
            <person name="Bhak J."/>
            <person name="Lajeunesse T.C."/>
            <person name="Voolstra C.R."/>
        </authorList>
    </citation>
    <scope>NUCLEOTIDE SEQUENCE [LARGE SCALE GENOMIC DNA]</scope>
    <source>
        <strain evidence="10 11">CCMP2467</strain>
    </source>
</reference>
<accession>A0A1Q9CUJ8</accession>
<dbReference type="GO" id="GO:0046872">
    <property type="term" value="F:metal ion binding"/>
    <property type="evidence" value="ECO:0007669"/>
    <property type="project" value="UniProtKB-KW"/>
</dbReference>
<feature type="domain" description="Serine/threonine specific protein phosphatases" evidence="9">
    <location>
        <begin position="177"/>
        <end position="182"/>
    </location>
</feature>
<keyword evidence="2" id="KW-0479">Metal-binding</keyword>
<dbReference type="EMBL" id="LSRX01000908">
    <property type="protein sequence ID" value="OLP86594.1"/>
    <property type="molecule type" value="Genomic_DNA"/>
</dbReference>
<dbReference type="AlphaFoldDB" id="A0A1Q9CUJ8"/>
<dbReference type="SUPFAM" id="SSF56300">
    <property type="entry name" value="Metallo-dependent phosphatases"/>
    <property type="match status" value="1"/>
</dbReference>
<organism evidence="10 11">
    <name type="scientific">Symbiodinium microadriaticum</name>
    <name type="common">Dinoflagellate</name>
    <name type="synonym">Zooxanthella microadriatica</name>
    <dbReference type="NCBI Taxonomy" id="2951"/>
    <lineage>
        <taxon>Eukaryota</taxon>
        <taxon>Sar</taxon>
        <taxon>Alveolata</taxon>
        <taxon>Dinophyceae</taxon>
        <taxon>Suessiales</taxon>
        <taxon>Symbiodiniaceae</taxon>
        <taxon>Symbiodinium</taxon>
    </lineage>
</organism>
<dbReference type="Pfam" id="PF16891">
    <property type="entry name" value="STPPase_N"/>
    <property type="match status" value="1"/>
</dbReference>
<dbReference type="SUPFAM" id="SSF51197">
    <property type="entry name" value="Clavaminate synthase-like"/>
    <property type="match status" value="1"/>
</dbReference>
<evidence type="ECO:0000256" key="4">
    <source>
        <dbReference type="ARBA" id="ARBA00022912"/>
    </source>
</evidence>
<evidence type="ECO:0000256" key="1">
    <source>
        <dbReference type="ARBA" id="ARBA00001936"/>
    </source>
</evidence>
<dbReference type="Gene3D" id="3.60.21.10">
    <property type="match status" value="1"/>
</dbReference>
<evidence type="ECO:0000259" key="9">
    <source>
        <dbReference type="PROSITE" id="PS00125"/>
    </source>
</evidence>
<evidence type="ECO:0000256" key="2">
    <source>
        <dbReference type="ARBA" id="ARBA00022723"/>
    </source>
</evidence>
<dbReference type="InterPro" id="IPR050341">
    <property type="entry name" value="PP1_catalytic_subunit"/>
</dbReference>
<dbReference type="FunFam" id="3.60.21.10:FF:000026">
    <property type="entry name" value="Serine/threonine-protein phosphatase"/>
    <property type="match status" value="1"/>
</dbReference>
<dbReference type="PANTHER" id="PTHR11668:SF300">
    <property type="entry name" value="SERINE_THREONINE-PROTEIN PHOSPHATASE"/>
    <property type="match status" value="1"/>
</dbReference>
<dbReference type="CDD" id="cd07414">
    <property type="entry name" value="MPP_PP1_PPKL"/>
    <property type="match status" value="1"/>
</dbReference>
<dbReference type="InterPro" id="IPR031675">
    <property type="entry name" value="STPPase_N"/>
</dbReference>
<evidence type="ECO:0000313" key="10">
    <source>
        <dbReference type="EMBL" id="OLP86594.1"/>
    </source>
</evidence>
<dbReference type="InterPro" id="IPR037151">
    <property type="entry name" value="AlkB-like_sf"/>
</dbReference>
<dbReference type="Pfam" id="PF00149">
    <property type="entry name" value="Metallophos"/>
    <property type="match status" value="1"/>
</dbReference>
<evidence type="ECO:0000256" key="7">
    <source>
        <dbReference type="ARBA" id="ARBA00048336"/>
    </source>
</evidence>